<evidence type="ECO:0000313" key="2">
    <source>
        <dbReference type="EMBL" id="TCZ75660.1"/>
    </source>
</evidence>
<comment type="caution">
    <text evidence="2">The sequence shown here is derived from an EMBL/GenBank/DDBJ whole genome shotgun (WGS) entry which is preliminary data.</text>
</comment>
<evidence type="ECO:0000313" key="3">
    <source>
        <dbReference type="Proteomes" id="UP000295418"/>
    </source>
</evidence>
<name>A0A4R4E9S1_9BACL</name>
<gene>
    <name evidence="2" type="primary">yaaA</name>
    <name evidence="2" type="ORF">E0485_16280</name>
</gene>
<dbReference type="GO" id="GO:0003723">
    <property type="term" value="F:RNA binding"/>
    <property type="evidence" value="ECO:0007669"/>
    <property type="project" value="UniProtKB-KW"/>
</dbReference>
<keyword evidence="1" id="KW-0694">RNA-binding</keyword>
<dbReference type="RefSeq" id="WP_132419113.1">
    <property type="nucleotide sequence ID" value="NZ_SKFG01000017.1"/>
</dbReference>
<dbReference type="AlphaFoldDB" id="A0A4R4E9S1"/>
<proteinExistence type="predicted"/>
<evidence type="ECO:0000256" key="1">
    <source>
        <dbReference type="PROSITE-ProRule" id="PRU00182"/>
    </source>
</evidence>
<dbReference type="InterPro" id="IPR036986">
    <property type="entry name" value="S4_RNA-bd_sf"/>
</dbReference>
<dbReference type="EMBL" id="SKFG01000017">
    <property type="protein sequence ID" value="TCZ75660.1"/>
    <property type="molecule type" value="Genomic_DNA"/>
</dbReference>
<dbReference type="OrthoDB" id="9811532at2"/>
<protein>
    <submittedName>
        <fullName evidence="2">S4 domain-containing protein YaaA</fullName>
    </submittedName>
</protein>
<keyword evidence="3" id="KW-1185">Reference proteome</keyword>
<dbReference type="Proteomes" id="UP000295418">
    <property type="component" value="Unassembled WGS sequence"/>
</dbReference>
<dbReference type="InterPro" id="IPR014330">
    <property type="entry name" value="RNA-bd_S4-rel_YaaA"/>
</dbReference>
<sequence length="71" mass="7870">MKNIPISTEYITLGQFLKLSDCIQSGGQAKSFLAEANVLVNDEAENRRGRKLRVDDRIVVEGCGEFKVVAK</sequence>
<dbReference type="NCBIfam" id="TIGR02988">
    <property type="entry name" value="YaaA_near_RecF"/>
    <property type="match status" value="1"/>
</dbReference>
<reference evidence="2 3" key="1">
    <citation type="submission" date="2019-03" db="EMBL/GenBank/DDBJ databases">
        <authorList>
            <person name="Kim M.K.M."/>
        </authorList>
    </citation>
    <scope>NUCLEOTIDE SEQUENCE [LARGE SCALE GENOMIC DNA]</scope>
    <source>
        <strain evidence="2 3">18JY21-1</strain>
    </source>
</reference>
<organism evidence="2 3">
    <name type="scientific">Paenibacillus albiflavus</name>
    <dbReference type="NCBI Taxonomy" id="2545760"/>
    <lineage>
        <taxon>Bacteria</taxon>
        <taxon>Bacillati</taxon>
        <taxon>Bacillota</taxon>
        <taxon>Bacilli</taxon>
        <taxon>Bacillales</taxon>
        <taxon>Paenibacillaceae</taxon>
        <taxon>Paenibacillus</taxon>
    </lineage>
</organism>
<dbReference type="Gene3D" id="3.10.290.10">
    <property type="entry name" value="RNA-binding S4 domain"/>
    <property type="match status" value="1"/>
</dbReference>
<dbReference type="Pfam" id="PF13275">
    <property type="entry name" value="S4_2"/>
    <property type="match status" value="1"/>
</dbReference>
<dbReference type="PROSITE" id="PS50889">
    <property type="entry name" value="S4"/>
    <property type="match status" value="1"/>
</dbReference>
<accession>A0A4R4E9S1</accession>
<dbReference type="SUPFAM" id="SSF55174">
    <property type="entry name" value="Alpha-L RNA-binding motif"/>
    <property type="match status" value="1"/>
</dbReference>